<dbReference type="GO" id="GO:0005524">
    <property type="term" value="F:ATP binding"/>
    <property type="evidence" value="ECO:0007669"/>
    <property type="project" value="UniProtKB-KW"/>
</dbReference>
<evidence type="ECO:0000259" key="10">
    <source>
        <dbReference type="Pfam" id="PF01467"/>
    </source>
</evidence>
<evidence type="ECO:0000256" key="3">
    <source>
        <dbReference type="ARBA" id="ARBA00022695"/>
    </source>
</evidence>
<dbReference type="InterPro" id="IPR004821">
    <property type="entry name" value="Cyt_trans-like"/>
</dbReference>
<dbReference type="HAMAP" id="MF_00151">
    <property type="entry name" value="PPAT_bact"/>
    <property type="match status" value="1"/>
</dbReference>
<dbReference type="InterPro" id="IPR014729">
    <property type="entry name" value="Rossmann-like_a/b/a_fold"/>
</dbReference>
<keyword evidence="7 9" id="KW-0173">Coenzyme A biosynthesis</keyword>
<gene>
    <name evidence="9 11" type="primary">coaD</name>
    <name evidence="11" type="ORF">IAA81_10240</name>
</gene>
<feature type="binding site" evidence="9">
    <location>
        <position position="73"/>
    </location>
    <ligand>
        <name>substrate</name>
    </ligand>
</feature>
<feature type="binding site" evidence="9">
    <location>
        <position position="17"/>
    </location>
    <ligand>
        <name>ATP</name>
        <dbReference type="ChEBI" id="CHEBI:30616"/>
    </ligand>
</feature>
<dbReference type="PANTHER" id="PTHR21342:SF1">
    <property type="entry name" value="PHOSPHOPANTETHEINE ADENYLYLTRANSFERASE"/>
    <property type="match status" value="1"/>
</dbReference>
<dbReference type="NCBIfam" id="TIGR00125">
    <property type="entry name" value="cyt_tran_rel"/>
    <property type="match status" value="1"/>
</dbReference>
<evidence type="ECO:0000256" key="1">
    <source>
        <dbReference type="ARBA" id="ARBA00022490"/>
    </source>
</evidence>
<keyword evidence="4 9" id="KW-0547">Nucleotide-binding</keyword>
<evidence type="ECO:0000256" key="5">
    <source>
        <dbReference type="ARBA" id="ARBA00022840"/>
    </source>
</evidence>
<feature type="binding site" evidence="9">
    <location>
        <position position="87"/>
    </location>
    <ligand>
        <name>substrate</name>
    </ligand>
</feature>
<feature type="binding site" evidence="9">
    <location>
        <position position="9"/>
    </location>
    <ligand>
        <name>substrate</name>
    </ligand>
</feature>
<keyword evidence="5 9" id="KW-0067">ATP-binding</keyword>
<keyword evidence="2 9" id="KW-0808">Transferase</keyword>
<comment type="similarity">
    <text evidence="9">Belongs to the bacterial CoaD family.</text>
</comment>
<dbReference type="AlphaFoldDB" id="A0A9D9N335"/>
<comment type="pathway">
    <text evidence="9">Cofactor biosynthesis; coenzyme A biosynthesis; CoA from (R)-pantothenate: step 4/5.</text>
</comment>
<dbReference type="Proteomes" id="UP000823638">
    <property type="component" value="Unassembled WGS sequence"/>
</dbReference>
<sequence length="162" mass="18274">MVKAIFPGSFDPPTNGHLNVIERARRIYNEVFVVVATNSEKKTMFTPEERYDMLCEMVKDWKNVSVRLCDTLVVEYAKQVGASVLIRGLRNIDDFSYEFDLSMMNKTLNPDVETVFMPTDPKYFVLRSSAIKELAAYGGDISSMVPGVVAEAVKKKFSSGIR</sequence>
<evidence type="ECO:0000313" key="12">
    <source>
        <dbReference type="Proteomes" id="UP000823638"/>
    </source>
</evidence>
<comment type="cofactor">
    <cofactor evidence="9">
        <name>Mg(2+)</name>
        <dbReference type="ChEBI" id="CHEBI:18420"/>
    </cofactor>
</comment>
<comment type="caution">
    <text evidence="11">The sequence shown here is derived from an EMBL/GenBank/DDBJ whole genome shotgun (WGS) entry which is preliminary data.</text>
</comment>
<comment type="subcellular location">
    <subcellularLocation>
        <location evidence="9">Cytoplasm</location>
    </subcellularLocation>
</comment>
<dbReference type="GO" id="GO:0015937">
    <property type="term" value="P:coenzyme A biosynthetic process"/>
    <property type="evidence" value="ECO:0007669"/>
    <property type="project" value="UniProtKB-UniRule"/>
</dbReference>
<reference evidence="11" key="1">
    <citation type="submission" date="2020-10" db="EMBL/GenBank/DDBJ databases">
        <authorList>
            <person name="Gilroy R."/>
        </authorList>
    </citation>
    <scope>NUCLEOTIDE SEQUENCE</scope>
    <source>
        <strain evidence="11">10532</strain>
    </source>
</reference>
<feature type="domain" description="Cytidyltransferase-like" evidence="10">
    <location>
        <begin position="5"/>
        <end position="133"/>
    </location>
</feature>
<dbReference type="EC" id="2.7.7.3" evidence="9"/>
<evidence type="ECO:0000313" key="11">
    <source>
        <dbReference type="EMBL" id="MBO8458582.1"/>
    </source>
</evidence>
<feature type="binding site" evidence="9">
    <location>
        <position position="98"/>
    </location>
    <ligand>
        <name>ATP</name>
        <dbReference type="ChEBI" id="CHEBI:30616"/>
    </ligand>
</feature>
<name>A0A9D9N335_9SPIR</name>
<dbReference type="InterPro" id="IPR001980">
    <property type="entry name" value="PPAT"/>
</dbReference>
<dbReference type="Gene3D" id="3.40.50.620">
    <property type="entry name" value="HUPs"/>
    <property type="match status" value="1"/>
</dbReference>
<evidence type="ECO:0000256" key="9">
    <source>
        <dbReference type="HAMAP-Rule" id="MF_00151"/>
    </source>
</evidence>
<proteinExistence type="inferred from homology"/>
<feature type="binding site" evidence="9">
    <location>
        <begin position="9"/>
        <end position="10"/>
    </location>
    <ligand>
        <name>ATP</name>
        <dbReference type="ChEBI" id="CHEBI:30616"/>
    </ligand>
</feature>
<reference evidence="11" key="2">
    <citation type="journal article" date="2021" name="PeerJ">
        <title>Extensive microbial diversity within the chicken gut microbiome revealed by metagenomics and culture.</title>
        <authorList>
            <person name="Gilroy R."/>
            <person name="Ravi A."/>
            <person name="Getino M."/>
            <person name="Pursley I."/>
            <person name="Horton D.L."/>
            <person name="Alikhan N.F."/>
            <person name="Baker D."/>
            <person name="Gharbi K."/>
            <person name="Hall N."/>
            <person name="Watson M."/>
            <person name="Adriaenssens E.M."/>
            <person name="Foster-Nyarko E."/>
            <person name="Jarju S."/>
            <person name="Secka A."/>
            <person name="Antonio M."/>
            <person name="Oren A."/>
            <person name="Chaudhuri R.R."/>
            <person name="La Ragione R."/>
            <person name="Hildebrand F."/>
            <person name="Pallen M.J."/>
        </authorList>
    </citation>
    <scope>NUCLEOTIDE SEQUENCE</scope>
    <source>
        <strain evidence="11">10532</strain>
    </source>
</reference>
<keyword evidence="6 9" id="KW-0460">Magnesium</keyword>
<dbReference type="PRINTS" id="PR01020">
    <property type="entry name" value="LPSBIOSNTHSS"/>
</dbReference>
<organism evidence="11 12">
    <name type="scientific">Candidatus Gallitreponema excrementavium</name>
    <dbReference type="NCBI Taxonomy" id="2840840"/>
    <lineage>
        <taxon>Bacteria</taxon>
        <taxon>Pseudomonadati</taxon>
        <taxon>Spirochaetota</taxon>
        <taxon>Spirochaetia</taxon>
        <taxon>Spirochaetales</taxon>
        <taxon>Candidatus Gallitreponema</taxon>
    </lineage>
</organism>
<comment type="catalytic activity">
    <reaction evidence="8 9">
        <text>(R)-4'-phosphopantetheine + ATP + H(+) = 3'-dephospho-CoA + diphosphate</text>
        <dbReference type="Rhea" id="RHEA:19801"/>
        <dbReference type="ChEBI" id="CHEBI:15378"/>
        <dbReference type="ChEBI" id="CHEBI:30616"/>
        <dbReference type="ChEBI" id="CHEBI:33019"/>
        <dbReference type="ChEBI" id="CHEBI:57328"/>
        <dbReference type="ChEBI" id="CHEBI:61723"/>
        <dbReference type="EC" id="2.7.7.3"/>
    </reaction>
</comment>
<dbReference type="NCBIfam" id="TIGR01510">
    <property type="entry name" value="coaD_prev_kdtB"/>
    <property type="match status" value="1"/>
</dbReference>
<feature type="binding site" evidence="9">
    <location>
        <begin position="88"/>
        <end position="90"/>
    </location>
    <ligand>
        <name>ATP</name>
        <dbReference type="ChEBI" id="CHEBI:30616"/>
    </ligand>
</feature>
<dbReference type="GO" id="GO:0005737">
    <property type="term" value="C:cytoplasm"/>
    <property type="evidence" value="ECO:0007669"/>
    <property type="project" value="UniProtKB-SubCell"/>
</dbReference>
<feature type="site" description="Transition state stabilizer" evidence="9">
    <location>
        <position position="17"/>
    </location>
</feature>
<protein>
    <recommendedName>
        <fullName evidence="9">Phosphopantetheine adenylyltransferase</fullName>
        <ecNumber evidence="9">2.7.7.3</ecNumber>
    </recommendedName>
    <alternativeName>
        <fullName evidence="9">Dephospho-CoA pyrophosphorylase</fullName>
    </alternativeName>
    <alternativeName>
        <fullName evidence="9">Pantetheine-phosphate adenylyltransferase</fullName>
        <shortName evidence="9">PPAT</shortName>
    </alternativeName>
</protein>
<comment type="subunit">
    <text evidence="9">Homohexamer.</text>
</comment>
<dbReference type="CDD" id="cd02163">
    <property type="entry name" value="PPAT"/>
    <property type="match status" value="1"/>
</dbReference>
<evidence type="ECO:0000256" key="6">
    <source>
        <dbReference type="ARBA" id="ARBA00022842"/>
    </source>
</evidence>
<evidence type="ECO:0000256" key="2">
    <source>
        <dbReference type="ARBA" id="ARBA00022679"/>
    </source>
</evidence>
<dbReference type="EMBL" id="JADIMM010000117">
    <property type="protein sequence ID" value="MBO8458582.1"/>
    <property type="molecule type" value="Genomic_DNA"/>
</dbReference>
<evidence type="ECO:0000256" key="4">
    <source>
        <dbReference type="ARBA" id="ARBA00022741"/>
    </source>
</evidence>
<feature type="binding site" evidence="9">
    <location>
        <begin position="123"/>
        <end position="129"/>
    </location>
    <ligand>
        <name>ATP</name>
        <dbReference type="ChEBI" id="CHEBI:30616"/>
    </ligand>
</feature>
<dbReference type="Pfam" id="PF01467">
    <property type="entry name" value="CTP_transf_like"/>
    <property type="match status" value="1"/>
</dbReference>
<dbReference type="SUPFAM" id="SSF52374">
    <property type="entry name" value="Nucleotidylyl transferase"/>
    <property type="match status" value="1"/>
</dbReference>
<dbReference type="GO" id="GO:0004595">
    <property type="term" value="F:pantetheine-phosphate adenylyltransferase activity"/>
    <property type="evidence" value="ECO:0007669"/>
    <property type="project" value="UniProtKB-UniRule"/>
</dbReference>
<accession>A0A9D9N335</accession>
<evidence type="ECO:0000256" key="8">
    <source>
        <dbReference type="ARBA" id="ARBA00029346"/>
    </source>
</evidence>
<evidence type="ECO:0000256" key="7">
    <source>
        <dbReference type="ARBA" id="ARBA00022993"/>
    </source>
</evidence>
<feature type="binding site" evidence="9">
    <location>
        <position position="41"/>
    </location>
    <ligand>
        <name>substrate</name>
    </ligand>
</feature>
<dbReference type="PANTHER" id="PTHR21342">
    <property type="entry name" value="PHOSPHOPANTETHEINE ADENYLYLTRANSFERASE"/>
    <property type="match status" value="1"/>
</dbReference>
<comment type="function">
    <text evidence="9">Reversibly transfers an adenylyl group from ATP to 4'-phosphopantetheine, yielding dephospho-CoA (dPCoA) and pyrophosphate.</text>
</comment>
<keyword evidence="1 9" id="KW-0963">Cytoplasm</keyword>
<keyword evidence="3 9" id="KW-0548">Nucleotidyltransferase</keyword>